<accession>A0A162ZX68</accession>
<dbReference type="GeneID" id="29004261"/>
<proteinExistence type="predicted"/>
<organism evidence="2 3">
    <name type="scientific">Phycomyces blakesleeanus (strain ATCC 8743b / DSM 1359 / FGSC 10004 / NBRC 33097 / NRRL 1555)</name>
    <dbReference type="NCBI Taxonomy" id="763407"/>
    <lineage>
        <taxon>Eukaryota</taxon>
        <taxon>Fungi</taxon>
        <taxon>Fungi incertae sedis</taxon>
        <taxon>Mucoromycota</taxon>
        <taxon>Mucoromycotina</taxon>
        <taxon>Mucoromycetes</taxon>
        <taxon>Mucorales</taxon>
        <taxon>Phycomycetaceae</taxon>
        <taxon>Phycomyces</taxon>
    </lineage>
</organism>
<reference evidence="3" key="1">
    <citation type="submission" date="2015-06" db="EMBL/GenBank/DDBJ databases">
        <title>Expansion of signal transduction pathways in fungi by whole-genome duplication.</title>
        <authorList>
            <consortium name="DOE Joint Genome Institute"/>
            <person name="Corrochano L.M."/>
            <person name="Kuo A."/>
            <person name="Marcet-Houben M."/>
            <person name="Polaino S."/>
            <person name="Salamov A."/>
            <person name="Villalobos J.M."/>
            <person name="Alvarez M.I."/>
            <person name="Avalos J."/>
            <person name="Benito E.P."/>
            <person name="Benoit I."/>
            <person name="Burger G."/>
            <person name="Camino L.P."/>
            <person name="Canovas D."/>
            <person name="Cerda-Olmedo E."/>
            <person name="Cheng J.-F."/>
            <person name="Dominguez A."/>
            <person name="Elias M."/>
            <person name="Eslava A.P."/>
            <person name="Glaser F."/>
            <person name="Grimwood J."/>
            <person name="Gutierrez G."/>
            <person name="Heitman J."/>
            <person name="Henrissat B."/>
            <person name="Iturriaga E.A."/>
            <person name="Lang B.F."/>
            <person name="Lavin J.L."/>
            <person name="Lee S."/>
            <person name="Li W."/>
            <person name="Lindquist E."/>
            <person name="Lopez-Garcia S."/>
            <person name="Luque E.M."/>
            <person name="Marcos A.T."/>
            <person name="Martin J."/>
            <person name="McCluskey K."/>
            <person name="Medina H.R."/>
            <person name="Miralles-Duran A."/>
            <person name="Miyazaki A."/>
            <person name="Munoz-Torres E."/>
            <person name="Oguiza J.A."/>
            <person name="Ohm R."/>
            <person name="Olmedo M."/>
            <person name="Orejas M."/>
            <person name="Ortiz-Castellanos L."/>
            <person name="Pisabarro A.G."/>
            <person name="Rodriguez-Romero J."/>
            <person name="Ruiz-Herrera J."/>
            <person name="Ruiz-Vazquez R."/>
            <person name="Sanz C."/>
            <person name="Schackwitz W."/>
            <person name="Schmutz J."/>
            <person name="Shahriari M."/>
            <person name="Shelest E."/>
            <person name="Silva-Franco F."/>
            <person name="Soanes D."/>
            <person name="Syed K."/>
            <person name="Tagua V.G."/>
            <person name="Talbot N.J."/>
            <person name="Thon M."/>
            <person name="De vries R.P."/>
            <person name="Wiebenga A."/>
            <person name="Yadav J.S."/>
            <person name="Braun E.L."/>
            <person name="Baker S."/>
            <person name="Garre V."/>
            <person name="Horwitz B."/>
            <person name="Torres-Martinez S."/>
            <person name="Idnurm A."/>
            <person name="Herrera-Estrella A."/>
            <person name="Gabaldon T."/>
            <person name="Grigoriev I.V."/>
        </authorList>
    </citation>
    <scope>NUCLEOTIDE SEQUENCE [LARGE SCALE GENOMIC DNA]</scope>
    <source>
        <strain evidence="3">NRRL 1555(-)</strain>
    </source>
</reference>
<dbReference type="PANTHER" id="PTHR31964:SF113">
    <property type="entry name" value="USPA DOMAIN-CONTAINING PROTEIN"/>
    <property type="match status" value="1"/>
</dbReference>
<keyword evidence="3" id="KW-1185">Reference proteome</keyword>
<dbReference type="Proteomes" id="UP000077315">
    <property type="component" value="Unassembled WGS sequence"/>
</dbReference>
<name>A0A162ZX68_PHYB8</name>
<dbReference type="VEuPathDB" id="FungiDB:PHYBLDRAFT_78315"/>
<dbReference type="InterPro" id="IPR006016">
    <property type="entry name" value="UspA"/>
</dbReference>
<dbReference type="InterPro" id="IPR006015">
    <property type="entry name" value="Universal_stress_UspA"/>
</dbReference>
<dbReference type="AlphaFoldDB" id="A0A162ZX68"/>
<dbReference type="EMBL" id="KV440991">
    <property type="protein sequence ID" value="OAD69611.1"/>
    <property type="molecule type" value="Genomic_DNA"/>
</dbReference>
<protein>
    <recommendedName>
        <fullName evidence="1">UspA domain-containing protein</fullName>
    </recommendedName>
</protein>
<evidence type="ECO:0000313" key="2">
    <source>
        <dbReference type="EMBL" id="OAD69611.1"/>
    </source>
</evidence>
<dbReference type="SUPFAM" id="SSF52402">
    <property type="entry name" value="Adenine nucleotide alpha hydrolases-like"/>
    <property type="match status" value="1"/>
</dbReference>
<dbReference type="InterPro" id="IPR014729">
    <property type="entry name" value="Rossmann-like_a/b/a_fold"/>
</dbReference>
<dbReference type="Pfam" id="PF00582">
    <property type="entry name" value="Usp"/>
    <property type="match status" value="1"/>
</dbReference>
<sequence length="163" mass="17969">MPRHILFAYDHSAIANHAIEWAVHHNLLLPNDNITVATVVNEDIVAIEGSFGLEAAAVGPANWIADDFNQRVTQLEEHANKALEQVVEWFRTKGYKATPKLLIGEPGEALQGFAEASKVDMVVVGSRGLGFLKRQLLGSVSEYLTRHLKCSVLVIKEKQEKSA</sequence>
<dbReference type="PANTHER" id="PTHR31964">
    <property type="entry name" value="ADENINE NUCLEOTIDE ALPHA HYDROLASES-LIKE SUPERFAMILY PROTEIN"/>
    <property type="match status" value="1"/>
</dbReference>
<dbReference type="InParanoid" id="A0A162ZX68"/>
<dbReference type="RefSeq" id="XP_018287651.1">
    <property type="nucleotide sequence ID" value="XM_018443356.1"/>
</dbReference>
<dbReference type="OrthoDB" id="843225at2759"/>
<dbReference type="PRINTS" id="PR01438">
    <property type="entry name" value="UNVRSLSTRESS"/>
</dbReference>
<evidence type="ECO:0000259" key="1">
    <source>
        <dbReference type="Pfam" id="PF00582"/>
    </source>
</evidence>
<gene>
    <name evidence="2" type="ORF">PHYBLDRAFT_78315</name>
</gene>
<dbReference type="Gene3D" id="3.40.50.620">
    <property type="entry name" value="HUPs"/>
    <property type="match status" value="1"/>
</dbReference>
<evidence type="ECO:0000313" key="3">
    <source>
        <dbReference type="Proteomes" id="UP000077315"/>
    </source>
</evidence>
<feature type="domain" description="UspA" evidence="1">
    <location>
        <begin position="1"/>
        <end position="156"/>
    </location>
</feature>
<dbReference type="STRING" id="763407.A0A162ZX68"/>
<dbReference type="CDD" id="cd23659">
    <property type="entry name" value="USP_At3g01520-like"/>
    <property type="match status" value="1"/>
</dbReference>